<keyword evidence="3" id="KW-1003">Cell membrane</keyword>
<evidence type="ECO:0000256" key="2">
    <source>
        <dbReference type="ARBA" id="ARBA00011061"/>
    </source>
</evidence>
<proteinExistence type="inferred from homology"/>
<protein>
    <submittedName>
        <fullName evidence="8">Flippase-like domain-containing protein</fullName>
    </submittedName>
</protein>
<reference evidence="8 9" key="1">
    <citation type="submission" date="2022-09" db="EMBL/GenBank/DDBJ databases">
        <title>Enrichment on poylsaccharides allowed isolation of novel metabolic and taxonomic groups of Haloarchaea.</title>
        <authorList>
            <person name="Sorokin D.Y."/>
            <person name="Elcheninov A.G."/>
            <person name="Khizhniak T.V."/>
            <person name="Kolganova T.V."/>
            <person name="Kublanov I.V."/>
        </authorList>
    </citation>
    <scope>NUCLEOTIDE SEQUENCE [LARGE SCALE GENOMIC DNA]</scope>
    <source>
        <strain evidence="8 9">AArc-curdl1</strain>
    </source>
</reference>
<evidence type="ECO:0000313" key="9">
    <source>
        <dbReference type="Proteomes" id="UP001321047"/>
    </source>
</evidence>
<comment type="similarity">
    <text evidence="2">Belongs to the UPF0104 family.</text>
</comment>
<feature type="transmembrane region" description="Helical" evidence="7">
    <location>
        <begin position="37"/>
        <end position="58"/>
    </location>
</feature>
<dbReference type="PANTHER" id="PTHR39087:SF2">
    <property type="entry name" value="UPF0104 MEMBRANE PROTEIN MJ1595"/>
    <property type="match status" value="1"/>
</dbReference>
<keyword evidence="4 7" id="KW-0812">Transmembrane</keyword>
<feature type="transmembrane region" description="Helical" evidence="7">
    <location>
        <begin position="232"/>
        <end position="252"/>
    </location>
</feature>
<evidence type="ECO:0000256" key="7">
    <source>
        <dbReference type="SAM" id="Phobius"/>
    </source>
</evidence>
<dbReference type="PANTHER" id="PTHR39087">
    <property type="entry name" value="UPF0104 MEMBRANE PROTEIN MJ1595"/>
    <property type="match status" value="1"/>
</dbReference>
<keyword evidence="6 7" id="KW-0472">Membrane</keyword>
<dbReference type="AlphaFoldDB" id="A0AAP3E5R8"/>
<evidence type="ECO:0000256" key="6">
    <source>
        <dbReference type="ARBA" id="ARBA00023136"/>
    </source>
</evidence>
<feature type="transmembrane region" description="Helical" evidence="7">
    <location>
        <begin position="7"/>
        <end position="25"/>
    </location>
</feature>
<feature type="transmembrane region" description="Helical" evidence="7">
    <location>
        <begin position="70"/>
        <end position="88"/>
    </location>
</feature>
<evidence type="ECO:0000256" key="5">
    <source>
        <dbReference type="ARBA" id="ARBA00022989"/>
    </source>
</evidence>
<organism evidence="8 9">
    <name type="scientific">Natronosalvus hydrolyticus</name>
    <dbReference type="NCBI Taxonomy" id="2979988"/>
    <lineage>
        <taxon>Archaea</taxon>
        <taxon>Methanobacteriati</taxon>
        <taxon>Methanobacteriota</taxon>
        <taxon>Stenosarchaea group</taxon>
        <taxon>Halobacteria</taxon>
        <taxon>Halobacteriales</taxon>
        <taxon>Natrialbaceae</taxon>
        <taxon>Natronosalvus</taxon>
    </lineage>
</organism>
<keyword evidence="9" id="KW-1185">Reference proteome</keyword>
<dbReference type="NCBIfam" id="TIGR00374">
    <property type="entry name" value="flippase-like domain"/>
    <property type="match status" value="1"/>
</dbReference>
<keyword evidence="5 7" id="KW-1133">Transmembrane helix</keyword>
<dbReference type="Pfam" id="PF03706">
    <property type="entry name" value="LPG_synthase_TM"/>
    <property type="match status" value="1"/>
</dbReference>
<name>A0AAP3E5R8_9EURY</name>
<sequence length="349" mass="37089">MKRRAAIALALSILLLLIFITLVGWEDVLDSIERASLPVYAVAVLGSLGTLVFRSAVWHRVLIVVDKRRPYWLIALIFATASFIKYVTPYGQIASGVGNAAIVNRYTGTSYEESLAAVVSADALTYMPYYTFGIVGLFYVFGRLPPPVDPRPYIFPSIAIIGAVVVGIALLWWGRARLANAFVTAILAARRLVARVSTKLAQRLTRENIENRLEGFAVTLELVSKDRRAMGIAMVAAHIGWLGLALALYASASAVGSPIPFGVALLVVALSKIGFIVPTPGGLGGVEATLAAAVYLLAPSAVGMTVATATAIAILYRFATYWLTIAIGGTASLGLTVLDPQPPADGQRS</sequence>
<feature type="transmembrane region" description="Helical" evidence="7">
    <location>
        <begin position="289"/>
        <end position="315"/>
    </location>
</feature>
<dbReference type="GO" id="GO:0005886">
    <property type="term" value="C:plasma membrane"/>
    <property type="evidence" value="ECO:0007669"/>
    <property type="project" value="UniProtKB-SubCell"/>
</dbReference>
<comment type="caution">
    <text evidence="8">The sequence shown here is derived from an EMBL/GenBank/DDBJ whole genome shotgun (WGS) entry which is preliminary data.</text>
</comment>
<comment type="subcellular location">
    <subcellularLocation>
        <location evidence="1">Cell membrane</location>
        <topology evidence="1">Multi-pass membrane protein</topology>
    </subcellularLocation>
</comment>
<feature type="transmembrane region" description="Helical" evidence="7">
    <location>
        <begin position="258"/>
        <end position="277"/>
    </location>
</feature>
<feature type="transmembrane region" description="Helical" evidence="7">
    <location>
        <begin position="153"/>
        <end position="172"/>
    </location>
</feature>
<evidence type="ECO:0000313" key="8">
    <source>
        <dbReference type="EMBL" id="MCU4751002.1"/>
    </source>
</evidence>
<evidence type="ECO:0000256" key="1">
    <source>
        <dbReference type="ARBA" id="ARBA00004651"/>
    </source>
</evidence>
<feature type="transmembrane region" description="Helical" evidence="7">
    <location>
        <begin position="321"/>
        <end position="338"/>
    </location>
</feature>
<gene>
    <name evidence="8" type="ORF">OB919_03240</name>
</gene>
<feature type="transmembrane region" description="Helical" evidence="7">
    <location>
        <begin position="123"/>
        <end position="141"/>
    </location>
</feature>
<dbReference type="InterPro" id="IPR022791">
    <property type="entry name" value="L-PG_synthase/AglD"/>
</dbReference>
<dbReference type="RefSeq" id="WP_342806351.1">
    <property type="nucleotide sequence ID" value="NZ_JAOPJZ010000002.1"/>
</dbReference>
<dbReference type="Proteomes" id="UP001321047">
    <property type="component" value="Unassembled WGS sequence"/>
</dbReference>
<evidence type="ECO:0000256" key="4">
    <source>
        <dbReference type="ARBA" id="ARBA00022692"/>
    </source>
</evidence>
<accession>A0AAP3E5R8</accession>
<evidence type="ECO:0000256" key="3">
    <source>
        <dbReference type="ARBA" id="ARBA00022475"/>
    </source>
</evidence>
<dbReference type="EMBL" id="JAOPJZ010000002">
    <property type="protein sequence ID" value="MCU4751002.1"/>
    <property type="molecule type" value="Genomic_DNA"/>
</dbReference>